<dbReference type="Gene3D" id="3.30.460.10">
    <property type="entry name" value="Beta Polymerase, domain 2"/>
    <property type="match status" value="1"/>
</dbReference>
<feature type="region of interest" description="Disordered" evidence="1">
    <location>
        <begin position="449"/>
        <end position="477"/>
    </location>
</feature>
<dbReference type="PANTHER" id="PTHR45979">
    <property type="entry name" value="PAP/OAS1 SUBSTRATE-BINDING DOMAIN SUPERFAMILY"/>
    <property type="match status" value="1"/>
</dbReference>
<proteinExistence type="predicted"/>
<feature type="compositionally biased region" description="Basic and acidic residues" evidence="1">
    <location>
        <begin position="1134"/>
        <end position="1145"/>
    </location>
</feature>
<dbReference type="SUPFAM" id="SSF81631">
    <property type="entry name" value="PAP/OAS1 substrate-binding domain"/>
    <property type="match status" value="1"/>
</dbReference>
<gene>
    <name evidence="4" type="ORF">C2S53_001997</name>
</gene>
<dbReference type="InterPro" id="IPR058921">
    <property type="entry name" value="PAP/OAS1-rel"/>
</dbReference>
<name>A0AAD4IPV8_PERFH</name>
<feature type="compositionally biased region" description="Polar residues" evidence="1">
    <location>
        <begin position="427"/>
        <end position="440"/>
    </location>
</feature>
<feature type="region of interest" description="Disordered" evidence="1">
    <location>
        <begin position="509"/>
        <end position="575"/>
    </location>
</feature>
<dbReference type="PANTHER" id="PTHR45979:SF30">
    <property type="entry name" value="NUCLEOTIDYLTRANSFERASE"/>
    <property type="match status" value="1"/>
</dbReference>
<dbReference type="FunFam" id="3.30.460.10:FF:000046">
    <property type="entry name" value="PAP/OAS1 substrate-binding domain superfamily"/>
    <property type="match status" value="1"/>
</dbReference>
<feature type="compositionally biased region" description="Low complexity" evidence="1">
    <location>
        <begin position="796"/>
        <end position="821"/>
    </location>
</feature>
<organism evidence="4 5">
    <name type="scientific">Perilla frutescens var. hirtella</name>
    <name type="common">Perilla citriodora</name>
    <name type="synonym">Perilla setoyensis</name>
    <dbReference type="NCBI Taxonomy" id="608512"/>
    <lineage>
        <taxon>Eukaryota</taxon>
        <taxon>Viridiplantae</taxon>
        <taxon>Streptophyta</taxon>
        <taxon>Embryophyta</taxon>
        <taxon>Tracheophyta</taxon>
        <taxon>Spermatophyta</taxon>
        <taxon>Magnoliopsida</taxon>
        <taxon>eudicotyledons</taxon>
        <taxon>Gunneridae</taxon>
        <taxon>Pentapetalae</taxon>
        <taxon>asterids</taxon>
        <taxon>lamiids</taxon>
        <taxon>Lamiales</taxon>
        <taxon>Lamiaceae</taxon>
        <taxon>Nepetoideae</taxon>
        <taxon>Elsholtzieae</taxon>
        <taxon>Perilla</taxon>
    </lineage>
</organism>
<reference evidence="4 5" key="1">
    <citation type="journal article" date="2021" name="Nat. Commun.">
        <title>Incipient diploidization of the medicinal plant Perilla within 10,000 years.</title>
        <authorList>
            <person name="Zhang Y."/>
            <person name="Shen Q."/>
            <person name="Leng L."/>
            <person name="Zhang D."/>
            <person name="Chen S."/>
            <person name="Shi Y."/>
            <person name="Ning Z."/>
            <person name="Chen S."/>
        </authorList>
    </citation>
    <scope>NUCLEOTIDE SEQUENCE [LARGE SCALE GENOMIC DNA]</scope>
    <source>
        <strain evidence="5">cv. PC099</strain>
    </source>
</reference>
<feature type="compositionally biased region" description="Low complexity" evidence="1">
    <location>
        <begin position="398"/>
        <end position="411"/>
    </location>
</feature>
<evidence type="ECO:0000256" key="1">
    <source>
        <dbReference type="SAM" id="MobiDB-lite"/>
    </source>
</evidence>
<feature type="region of interest" description="Disordered" evidence="1">
    <location>
        <begin position="1247"/>
        <end position="1286"/>
    </location>
</feature>
<dbReference type="Gene3D" id="1.10.1410.10">
    <property type="match status" value="1"/>
</dbReference>
<feature type="compositionally biased region" description="Polar residues" evidence="1">
    <location>
        <begin position="1166"/>
        <end position="1187"/>
    </location>
</feature>
<feature type="compositionally biased region" description="Polar residues" evidence="1">
    <location>
        <begin position="449"/>
        <end position="463"/>
    </location>
</feature>
<feature type="compositionally biased region" description="Basic and acidic residues" evidence="1">
    <location>
        <begin position="1103"/>
        <end position="1116"/>
    </location>
</feature>
<feature type="region of interest" description="Disordered" evidence="1">
    <location>
        <begin position="712"/>
        <end position="832"/>
    </location>
</feature>
<feature type="compositionally biased region" description="Polar residues" evidence="1">
    <location>
        <begin position="937"/>
        <end position="946"/>
    </location>
</feature>
<dbReference type="EMBL" id="SDAM02029551">
    <property type="protein sequence ID" value="KAH6756580.1"/>
    <property type="molecule type" value="Genomic_DNA"/>
</dbReference>
<dbReference type="SUPFAM" id="SSF81301">
    <property type="entry name" value="Nucleotidyltransferase"/>
    <property type="match status" value="1"/>
</dbReference>
<feature type="compositionally biased region" description="Polar residues" evidence="1">
    <location>
        <begin position="531"/>
        <end position="541"/>
    </location>
</feature>
<feature type="region of interest" description="Disordered" evidence="1">
    <location>
        <begin position="390"/>
        <end position="411"/>
    </location>
</feature>
<evidence type="ECO:0000313" key="4">
    <source>
        <dbReference type="EMBL" id="KAH6756580.1"/>
    </source>
</evidence>
<accession>A0AAD4IPV8</accession>
<feature type="region of interest" description="Disordered" evidence="1">
    <location>
        <begin position="915"/>
        <end position="973"/>
    </location>
</feature>
<dbReference type="InterPro" id="IPR043519">
    <property type="entry name" value="NT_sf"/>
</dbReference>
<comment type="caution">
    <text evidence="4">The sequence shown here is derived from an EMBL/GenBank/DDBJ whole genome shotgun (WGS) entry which is preliminary data.</text>
</comment>
<feature type="compositionally biased region" description="Polar residues" evidence="1">
    <location>
        <begin position="955"/>
        <end position="969"/>
    </location>
</feature>
<dbReference type="InterPro" id="IPR058920">
    <property type="entry name" value="PAP-OAS1-bd-rel"/>
</dbReference>
<dbReference type="InterPro" id="IPR054708">
    <property type="entry name" value="MTPAP-like_central"/>
</dbReference>
<evidence type="ECO:0000259" key="3">
    <source>
        <dbReference type="Pfam" id="PF26180"/>
    </source>
</evidence>
<feature type="region of interest" description="Disordered" evidence="1">
    <location>
        <begin position="1075"/>
        <end position="1187"/>
    </location>
</feature>
<dbReference type="Pfam" id="PF22600">
    <property type="entry name" value="MTPAP-like_central"/>
    <property type="match status" value="1"/>
</dbReference>
<evidence type="ECO:0000259" key="2">
    <source>
        <dbReference type="Pfam" id="PF22600"/>
    </source>
</evidence>
<feature type="compositionally biased region" description="Polar residues" evidence="1">
    <location>
        <begin position="750"/>
        <end position="759"/>
    </location>
</feature>
<dbReference type="CDD" id="cd05402">
    <property type="entry name" value="NT_PAP_TUTase"/>
    <property type="match status" value="1"/>
</dbReference>
<sequence>MGENEGCAEPGGRSPNGLLPGAGPVMQAVDTERWSRAEERTAELISCIQPNQLSEERRNAVAEYVQRLIMKCFPCQVFTFGSVPLKTYLPDGDIDLTAFSHDQNQKDTWANQVRDMLENEEKNENAEFNVKEVQYIQAEVKIIKCLVENIVVDISFNQVGGLCTLCFLDEVDSLINQNHLFKRSIILIKAWCYYESRILGAHHGLISTYALETLVLYIFHVFNNSFHGPLEVLYRFLEFFSNFDWDSFCVSLWGPVPISSLPDGIAEPPRKDSGELLLSKLFLDACSSVYAVFPGGQENNGQPFVSKHFNVIDPLRVNNNLGRSVSKGNFFRIRSAFAFGAKRLARLLDCPKEKLIFEVNQFFMNTWKRHGSGNRPDVPGVGPWQTRLSTSDGLRESGNLNNNMIGNNENENTSFLEEDKGVHGRGVSSQHGKVSSRMLPTTSELSAVSHMQSLKSQNTNSLRATDPSGRDSSISAQVLKNDEVQRDLKADHLVSDSQARFLFARTRSSPELTDASGDVSSQVKRSREAKTSNVHTTSARLDNSYREKNLESEPSVDAACDSNNGSNSYHRDLHSDGLSEEFSSAQMMHNEEQDLVNMMASASLQSFNGQLHGPFNLNSAHLPFSIPPSFIASMAYAQRNLPGFVPSNTPLIDPSFTNVQFPHGMVSPQFTNYFPGIGVNSPSDTSFDRSSDNFGSVEMKSEELDSDFWQEQNVGSSIGNDPENGSIDMVQSEDKPPSMSGSKYVPPPRVSNSGSASRVQQKHTREKRGSLRQNSDTFPIQDDRSSEVYSEERSVSSRFSSAAHSNSLRSRTSSESSWDGSSAEEDDQEWGSLSNMGTELVERNLSSEPVTALQLPRHHLSGFEVAQTSGSESMIPFAPMLIDPGSRQRINDSSGLIAFYPTGPPIPFLTMLPVYPPETGTSDQSSGRFEGDESVENNESGQNFSSEGYDHSDDLNTTLSFRGTNATETSENKKPDILNSDFLSHWQNLQFGRYCQNPRNHGPLLYPSPVMVPPSYIQGRFPYENPGRPFSTNTNLFSQLMTSYGHRLVPVAPIQSVSSRPAGLYQPYIDDLPRYRSGTGTYLPNPKVPVRERHSSGTRRGSYNHDRNDNYGDREGNWNANSKSRASIRSHSRNQPDKLNSRAADRLASNDNRADRSWNSYRHESVSVTSYQSQDGPLSTNSGQNGPQNMAYSMYPLAATNPNGASNGPSVPPVMMLYPFDHNATYGPQGEQLEFGSLGPVGLPGIDEQLQLNDGAQARAVEEHRHHRSTEHHSPPDRPSSSHHQR</sequence>
<feature type="compositionally biased region" description="Basic and acidic residues" evidence="1">
    <location>
        <begin position="1152"/>
        <end position="1165"/>
    </location>
</feature>
<feature type="domain" description="PAP/OAS1 substrate-binding-related" evidence="3">
    <location>
        <begin position="175"/>
        <end position="367"/>
    </location>
</feature>
<feature type="region of interest" description="Disordered" evidence="1">
    <location>
        <begin position="421"/>
        <end position="440"/>
    </location>
</feature>
<dbReference type="FunFam" id="1.10.1410.10:FF:000013">
    <property type="entry name" value="PAP/OAS1 substrate-binding domain superfamily"/>
    <property type="match status" value="1"/>
</dbReference>
<feature type="region of interest" description="Disordered" evidence="1">
    <location>
        <begin position="1"/>
        <end position="24"/>
    </location>
</feature>
<keyword evidence="5" id="KW-1185">Reference proteome</keyword>
<feature type="compositionally biased region" description="Basic and acidic residues" evidence="1">
    <location>
        <begin position="781"/>
        <end position="795"/>
    </location>
</feature>
<dbReference type="Pfam" id="PF26180">
    <property type="entry name" value="PAP-OAS1"/>
    <property type="match status" value="1"/>
</dbReference>
<feature type="domain" description="Poly(A) RNA polymerase mitochondrial-like central palm" evidence="2">
    <location>
        <begin position="42"/>
        <end position="162"/>
    </location>
</feature>
<dbReference type="Proteomes" id="UP001190926">
    <property type="component" value="Unassembled WGS sequence"/>
</dbReference>
<evidence type="ECO:0000313" key="5">
    <source>
        <dbReference type="Proteomes" id="UP001190926"/>
    </source>
</evidence>
<protein>
    <submittedName>
        <fullName evidence="4">Nucleotidyltransferase</fullName>
    </submittedName>
</protein>